<evidence type="ECO:0000256" key="6">
    <source>
        <dbReference type="ARBA" id="ARBA00022553"/>
    </source>
</evidence>
<evidence type="ECO:0000256" key="15">
    <source>
        <dbReference type="SAM" id="Phobius"/>
    </source>
</evidence>
<dbReference type="Proteomes" id="UP000198725">
    <property type="component" value="Unassembled WGS sequence"/>
</dbReference>
<evidence type="ECO:0000256" key="4">
    <source>
        <dbReference type="ARBA" id="ARBA00022475"/>
    </source>
</evidence>
<gene>
    <name evidence="18" type="ORF">SAMN05192579_10482</name>
</gene>
<dbReference type="AlphaFoldDB" id="A0A1I4ARP9"/>
<accession>A0A1I4ARP9</accession>
<keyword evidence="5" id="KW-0997">Cell inner membrane</keyword>
<evidence type="ECO:0000256" key="10">
    <source>
        <dbReference type="ARBA" id="ARBA00022777"/>
    </source>
</evidence>
<proteinExistence type="predicted"/>
<evidence type="ECO:0000259" key="16">
    <source>
        <dbReference type="PROSITE" id="PS50109"/>
    </source>
</evidence>
<dbReference type="CDD" id="cd06225">
    <property type="entry name" value="HAMP"/>
    <property type="match status" value="1"/>
</dbReference>
<evidence type="ECO:0000259" key="17">
    <source>
        <dbReference type="PROSITE" id="PS50885"/>
    </source>
</evidence>
<organism evidence="18 19">
    <name type="scientific">Rhodanobacter glycinis</name>
    <dbReference type="NCBI Taxonomy" id="582702"/>
    <lineage>
        <taxon>Bacteria</taxon>
        <taxon>Pseudomonadati</taxon>
        <taxon>Pseudomonadota</taxon>
        <taxon>Gammaproteobacteria</taxon>
        <taxon>Lysobacterales</taxon>
        <taxon>Rhodanobacteraceae</taxon>
        <taxon>Rhodanobacter</taxon>
    </lineage>
</organism>
<dbReference type="PRINTS" id="PR00344">
    <property type="entry name" value="BCTRLSENSOR"/>
</dbReference>
<evidence type="ECO:0000256" key="7">
    <source>
        <dbReference type="ARBA" id="ARBA00022679"/>
    </source>
</evidence>
<dbReference type="InterPro" id="IPR036890">
    <property type="entry name" value="HATPase_C_sf"/>
</dbReference>
<dbReference type="GO" id="GO:0005524">
    <property type="term" value="F:ATP binding"/>
    <property type="evidence" value="ECO:0007669"/>
    <property type="project" value="UniProtKB-KW"/>
</dbReference>
<keyword evidence="11" id="KW-0067">ATP-binding</keyword>
<dbReference type="SMART" id="SM00388">
    <property type="entry name" value="HisKA"/>
    <property type="match status" value="1"/>
</dbReference>
<keyword evidence="19" id="KW-1185">Reference proteome</keyword>
<dbReference type="PANTHER" id="PTHR44936:SF5">
    <property type="entry name" value="SENSOR HISTIDINE KINASE ENVZ"/>
    <property type="match status" value="1"/>
</dbReference>
<dbReference type="SMART" id="SM00387">
    <property type="entry name" value="HATPase_c"/>
    <property type="match status" value="1"/>
</dbReference>
<keyword evidence="12 15" id="KW-1133">Transmembrane helix</keyword>
<evidence type="ECO:0000256" key="1">
    <source>
        <dbReference type="ARBA" id="ARBA00000085"/>
    </source>
</evidence>
<dbReference type="Pfam" id="PF02518">
    <property type="entry name" value="HATPase_c"/>
    <property type="match status" value="1"/>
</dbReference>
<evidence type="ECO:0000256" key="12">
    <source>
        <dbReference type="ARBA" id="ARBA00022989"/>
    </source>
</evidence>
<dbReference type="PROSITE" id="PS50885">
    <property type="entry name" value="HAMP"/>
    <property type="match status" value="1"/>
</dbReference>
<evidence type="ECO:0000256" key="2">
    <source>
        <dbReference type="ARBA" id="ARBA00004429"/>
    </source>
</evidence>
<evidence type="ECO:0000256" key="3">
    <source>
        <dbReference type="ARBA" id="ARBA00012438"/>
    </source>
</evidence>
<dbReference type="Pfam" id="PF00512">
    <property type="entry name" value="HisKA"/>
    <property type="match status" value="1"/>
</dbReference>
<evidence type="ECO:0000256" key="11">
    <source>
        <dbReference type="ARBA" id="ARBA00022840"/>
    </source>
</evidence>
<dbReference type="EMBL" id="FOSR01000004">
    <property type="protein sequence ID" value="SFK58637.1"/>
    <property type="molecule type" value="Genomic_DNA"/>
</dbReference>
<dbReference type="SMART" id="SM00304">
    <property type="entry name" value="HAMP"/>
    <property type="match status" value="1"/>
</dbReference>
<comment type="subcellular location">
    <subcellularLocation>
        <location evidence="2">Cell inner membrane</location>
        <topology evidence="2">Multi-pass membrane protein</topology>
    </subcellularLocation>
</comment>
<keyword evidence="7" id="KW-0808">Transferase</keyword>
<feature type="domain" description="HAMP" evidence="17">
    <location>
        <begin position="239"/>
        <end position="291"/>
    </location>
</feature>
<dbReference type="PANTHER" id="PTHR44936">
    <property type="entry name" value="SENSOR PROTEIN CREC"/>
    <property type="match status" value="1"/>
</dbReference>
<reference evidence="19" key="1">
    <citation type="submission" date="2016-10" db="EMBL/GenBank/DDBJ databases">
        <authorList>
            <person name="Varghese N."/>
            <person name="Submissions S."/>
        </authorList>
    </citation>
    <scope>NUCLEOTIDE SEQUENCE [LARGE SCALE GENOMIC DNA]</scope>
    <source>
        <strain evidence="19">MO64</strain>
    </source>
</reference>
<keyword evidence="10 18" id="KW-0418">Kinase</keyword>
<name>A0A1I4ARP9_9GAMM</name>
<dbReference type="InterPro" id="IPR003660">
    <property type="entry name" value="HAMP_dom"/>
</dbReference>
<dbReference type="InterPro" id="IPR005467">
    <property type="entry name" value="His_kinase_dom"/>
</dbReference>
<dbReference type="PROSITE" id="PS50109">
    <property type="entry name" value="HIS_KIN"/>
    <property type="match status" value="1"/>
</dbReference>
<comment type="catalytic activity">
    <reaction evidence="1">
        <text>ATP + protein L-histidine = ADP + protein N-phospho-L-histidine.</text>
        <dbReference type="EC" id="2.7.13.3"/>
    </reaction>
</comment>
<keyword evidence="8 15" id="KW-0812">Transmembrane</keyword>
<dbReference type="Gene3D" id="3.30.565.10">
    <property type="entry name" value="Histidine kinase-like ATPase, C-terminal domain"/>
    <property type="match status" value="1"/>
</dbReference>
<evidence type="ECO:0000313" key="18">
    <source>
        <dbReference type="EMBL" id="SFK58637.1"/>
    </source>
</evidence>
<dbReference type="EC" id="2.7.13.3" evidence="3"/>
<dbReference type="InterPro" id="IPR003594">
    <property type="entry name" value="HATPase_dom"/>
</dbReference>
<dbReference type="GO" id="GO:0005886">
    <property type="term" value="C:plasma membrane"/>
    <property type="evidence" value="ECO:0007669"/>
    <property type="project" value="UniProtKB-SubCell"/>
</dbReference>
<dbReference type="InterPro" id="IPR036097">
    <property type="entry name" value="HisK_dim/P_sf"/>
</dbReference>
<dbReference type="SUPFAM" id="SSF47384">
    <property type="entry name" value="Homodimeric domain of signal transducing histidine kinase"/>
    <property type="match status" value="1"/>
</dbReference>
<dbReference type="InterPro" id="IPR050980">
    <property type="entry name" value="2C_sensor_his_kinase"/>
</dbReference>
<dbReference type="InterPro" id="IPR003661">
    <property type="entry name" value="HisK_dim/P_dom"/>
</dbReference>
<protein>
    <recommendedName>
        <fullName evidence="3">histidine kinase</fullName>
        <ecNumber evidence="3">2.7.13.3</ecNumber>
    </recommendedName>
</protein>
<dbReference type="CDD" id="cd00082">
    <property type="entry name" value="HisKA"/>
    <property type="match status" value="1"/>
</dbReference>
<feature type="transmembrane region" description="Helical" evidence="15">
    <location>
        <begin position="220"/>
        <end position="238"/>
    </location>
</feature>
<dbReference type="SUPFAM" id="SSF55874">
    <property type="entry name" value="ATPase domain of HSP90 chaperone/DNA topoisomerase II/histidine kinase"/>
    <property type="match status" value="1"/>
</dbReference>
<keyword evidence="6" id="KW-0597">Phosphoprotein</keyword>
<dbReference type="RefSeq" id="WP_092702485.1">
    <property type="nucleotide sequence ID" value="NZ_FOSR01000004.1"/>
</dbReference>
<evidence type="ECO:0000256" key="9">
    <source>
        <dbReference type="ARBA" id="ARBA00022741"/>
    </source>
</evidence>
<keyword evidence="9" id="KW-0547">Nucleotide-binding</keyword>
<dbReference type="Gene3D" id="6.10.340.10">
    <property type="match status" value="1"/>
</dbReference>
<dbReference type="GO" id="GO:0000155">
    <property type="term" value="F:phosphorelay sensor kinase activity"/>
    <property type="evidence" value="ECO:0007669"/>
    <property type="project" value="InterPro"/>
</dbReference>
<keyword evidence="4" id="KW-1003">Cell membrane</keyword>
<keyword evidence="14 15" id="KW-0472">Membrane</keyword>
<keyword evidence="13" id="KW-0902">Two-component regulatory system</keyword>
<feature type="domain" description="Histidine kinase" evidence="16">
    <location>
        <begin position="299"/>
        <end position="498"/>
    </location>
</feature>
<dbReference type="Pfam" id="PF00672">
    <property type="entry name" value="HAMP"/>
    <property type="match status" value="1"/>
</dbReference>
<dbReference type="Gene3D" id="1.10.287.130">
    <property type="match status" value="1"/>
</dbReference>
<evidence type="ECO:0000256" key="13">
    <source>
        <dbReference type="ARBA" id="ARBA00023012"/>
    </source>
</evidence>
<dbReference type="InterPro" id="IPR004358">
    <property type="entry name" value="Sig_transdc_His_kin-like_C"/>
</dbReference>
<evidence type="ECO:0000313" key="19">
    <source>
        <dbReference type="Proteomes" id="UP000198725"/>
    </source>
</evidence>
<evidence type="ECO:0000256" key="8">
    <source>
        <dbReference type="ARBA" id="ARBA00022692"/>
    </source>
</evidence>
<sequence>MRFRWRRRFGLASRIVIVIVLSQVSIELFQGMLTRLVPPPSFILIDQGWLSERTVEAVRAARATPAEEQQQKLDSLASSRWLSFRIESRPATETPAIVHGGADTMFSLTRRHVSVPMPGRPSQLLTSVARSIAQQLGVDPADIRASAETTSTDIDLETGTLVVLAASLPTRLVNVARNRMQSDIAILRSFRIAIGLGGSRWLVVSQNLDEKGTTRRFRNIAIILVSLLFIGSLSLWVARRLVRPLTRLSEAAERLGREREPTLIAEIAIPEYAAIARTFNEMQLRLKQFVDERTHMLAAIAHDLRTPLTRLRLFAEYVGDKAQQRQLLSDVAEMEAMINSTLAFASGEAKSEPHSRVDMAALLISLCDNACDAGGWVDYHGPDHAPLPCQPVAMRRALANLIENGCKYAGHVTVALSDDVDAVVIAISDDGPGIAPEQVERAFAPFQRLEGSRNRTTGGTGLGLAIARDVVHGHGGKIRLLPVVPHGLLVRVDLPKPSTPQV</sequence>
<evidence type="ECO:0000256" key="5">
    <source>
        <dbReference type="ARBA" id="ARBA00022519"/>
    </source>
</evidence>
<evidence type="ECO:0000256" key="14">
    <source>
        <dbReference type="ARBA" id="ARBA00023136"/>
    </source>
</evidence>